<dbReference type="SMART" id="SM00409">
    <property type="entry name" value="IG"/>
    <property type="match status" value="1"/>
</dbReference>
<sequence length="134" mass="15655">MSTVSNTVTVTLQPNWPQIYRDETITVRCKIQGGGDTEWTYEWEKNSYNKPPSRNEYRINRATESDSGDYRCRGRKDYSLTQWSNVIRLTVSCKLDVFYQLSENCQTELYTEERRSLSDVRSREVETLSGSITS</sequence>
<dbReference type="GO" id="GO:0006955">
    <property type="term" value="P:immune response"/>
    <property type="evidence" value="ECO:0007669"/>
    <property type="project" value="TreeGrafter"/>
</dbReference>
<dbReference type="AlphaFoldDB" id="A0A4W6D6U0"/>
<dbReference type="GO" id="GO:0009897">
    <property type="term" value="C:external side of plasma membrane"/>
    <property type="evidence" value="ECO:0007669"/>
    <property type="project" value="TreeGrafter"/>
</dbReference>
<dbReference type="Pfam" id="PF13927">
    <property type="entry name" value="Ig_3"/>
    <property type="match status" value="1"/>
</dbReference>
<dbReference type="InterPro" id="IPR050488">
    <property type="entry name" value="Ig_Fc_receptor"/>
</dbReference>
<evidence type="ECO:0000313" key="4">
    <source>
        <dbReference type="Ensembl" id="ENSLCAP00010020643.1"/>
    </source>
</evidence>
<evidence type="ECO:0000256" key="1">
    <source>
        <dbReference type="ARBA" id="ARBA00022729"/>
    </source>
</evidence>
<dbReference type="InterPro" id="IPR013783">
    <property type="entry name" value="Ig-like_fold"/>
</dbReference>
<accession>A0A4W6D6U0</accession>
<dbReference type="InterPro" id="IPR036179">
    <property type="entry name" value="Ig-like_dom_sf"/>
</dbReference>
<dbReference type="Gene3D" id="2.60.40.10">
    <property type="entry name" value="Immunoglobulins"/>
    <property type="match status" value="1"/>
</dbReference>
<proteinExistence type="predicted"/>
<keyword evidence="1" id="KW-0732">Signal</keyword>
<keyword evidence="2" id="KW-1015">Disulfide bond</keyword>
<protein>
    <recommendedName>
        <fullName evidence="3">Ig-like domain-containing protein</fullName>
    </recommendedName>
</protein>
<dbReference type="PANTHER" id="PTHR11481:SF64">
    <property type="entry name" value="FC RECEPTOR-LIKE PROTEIN 4"/>
    <property type="match status" value="1"/>
</dbReference>
<name>A0A4W6D6U0_LATCA</name>
<keyword evidence="5" id="KW-1185">Reference proteome</keyword>
<reference evidence="5" key="1">
    <citation type="submission" date="2015-09" db="EMBL/GenBank/DDBJ databases">
        <authorList>
            <person name="Sai Rama Sridatta P."/>
        </authorList>
    </citation>
    <scope>NUCLEOTIDE SEQUENCE [LARGE SCALE GENOMIC DNA]</scope>
</reference>
<reference evidence="4" key="3">
    <citation type="submission" date="2025-09" db="UniProtKB">
        <authorList>
            <consortium name="Ensembl"/>
        </authorList>
    </citation>
    <scope>IDENTIFICATION</scope>
</reference>
<feature type="domain" description="Ig-like" evidence="3">
    <location>
        <begin position="23"/>
        <end position="92"/>
    </location>
</feature>
<evidence type="ECO:0000313" key="5">
    <source>
        <dbReference type="Proteomes" id="UP000314980"/>
    </source>
</evidence>
<dbReference type="PROSITE" id="PS50835">
    <property type="entry name" value="IG_LIKE"/>
    <property type="match status" value="1"/>
</dbReference>
<dbReference type="GO" id="GO:0007166">
    <property type="term" value="P:cell surface receptor signaling pathway"/>
    <property type="evidence" value="ECO:0007669"/>
    <property type="project" value="TreeGrafter"/>
</dbReference>
<dbReference type="InterPro" id="IPR003599">
    <property type="entry name" value="Ig_sub"/>
</dbReference>
<evidence type="ECO:0000259" key="3">
    <source>
        <dbReference type="PROSITE" id="PS50835"/>
    </source>
</evidence>
<dbReference type="Ensembl" id="ENSLCAT00010021099.1">
    <property type="protein sequence ID" value="ENSLCAP00010020643.1"/>
    <property type="gene ID" value="ENSLCAG00010009765.1"/>
</dbReference>
<dbReference type="GO" id="GO:0004888">
    <property type="term" value="F:transmembrane signaling receptor activity"/>
    <property type="evidence" value="ECO:0007669"/>
    <property type="project" value="TreeGrafter"/>
</dbReference>
<reference evidence="4" key="2">
    <citation type="submission" date="2025-08" db="UniProtKB">
        <authorList>
            <consortium name="Ensembl"/>
        </authorList>
    </citation>
    <scope>IDENTIFICATION</scope>
</reference>
<evidence type="ECO:0000256" key="2">
    <source>
        <dbReference type="ARBA" id="ARBA00023157"/>
    </source>
</evidence>
<dbReference type="SUPFAM" id="SSF48726">
    <property type="entry name" value="Immunoglobulin"/>
    <property type="match status" value="1"/>
</dbReference>
<dbReference type="InterPro" id="IPR007110">
    <property type="entry name" value="Ig-like_dom"/>
</dbReference>
<dbReference type="InParanoid" id="A0A4W6D6U0"/>
<dbReference type="GeneTree" id="ENSGT01090000260384"/>
<organism evidence="4 5">
    <name type="scientific">Lates calcarifer</name>
    <name type="common">Barramundi</name>
    <name type="synonym">Holocentrus calcarifer</name>
    <dbReference type="NCBI Taxonomy" id="8187"/>
    <lineage>
        <taxon>Eukaryota</taxon>
        <taxon>Metazoa</taxon>
        <taxon>Chordata</taxon>
        <taxon>Craniata</taxon>
        <taxon>Vertebrata</taxon>
        <taxon>Euteleostomi</taxon>
        <taxon>Actinopterygii</taxon>
        <taxon>Neopterygii</taxon>
        <taxon>Teleostei</taxon>
        <taxon>Neoteleostei</taxon>
        <taxon>Acanthomorphata</taxon>
        <taxon>Carangaria</taxon>
        <taxon>Carangaria incertae sedis</taxon>
        <taxon>Centropomidae</taxon>
        <taxon>Lates</taxon>
    </lineage>
</organism>
<dbReference type="PANTHER" id="PTHR11481">
    <property type="entry name" value="IMMUNOGLOBULIN FC RECEPTOR"/>
    <property type="match status" value="1"/>
</dbReference>
<dbReference type="Proteomes" id="UP000314980">
    <property type="component" value="Unassembled WGS sequence"/>
</dbReference>